<dbReference type="SUPFAM" id="SSF56529">
    <property type="entry name" value="FAH"/>
    <property type="match status" value="1"/>
</dbReference>
<evidence type="ECO:0000256" key="3">
    <source>
        <dbReference type="SAM" id="MobiDB-lite"/>
    </source>
</evidence>
<keyword evidence="2" id="KW-0479">Metal-binding</keyword>
<dbReference type="GO" id="GO:0050163">
    <property type="term" value="F:oxaloacetate tautomerase activity"/>
    <property type="evidence" value="ECO:0007669"/>
    <property type="project" value="UniProtKB-ARBA"/>
</dbReference>
<evidence type="ECO:0000313" key="5">
    <source>
        <dbReference type="EMBL" id="PWI76670.1"/>
    </source>
</evidence>
<name>A0A2U3EQC8_PURLI</name>
<dbReference type="PANTHER" id="PTHR11820:SF7">
    <property type="entry name" value="ACYLPYRUVASE FAHD1, MITOCHONDRIAL"/>
    <property type="match status" value="1"/>
</dbReference>
<dbReference type="InterPro" id="IPR011234">
    <property type="entry name" value="Fumarylacetoacetase-like_C"/>
</dbReference>
<sequence length="367" mass="38781">MPRPPPGRGGWAAAICIPIGRTCAASPDQDTGLGAPRPGRDGMDPHPKVGGDLIVYFVVELRARTFIVGATDNMASAPFSRLVRFVPKSNPSSVLIGEPTDPDIDVGLALRKGLIIEAATFSGRSVLSPGRRTGNTETILRVLSPLAAEEVGTIRCIGLNYKQHAQEVGLALPTVPTVFLKPSTCVGNPWPAATPLPHLTQKDDCGDYEAELAVVIGKTAKNVPEERAMDYVLGYTACNDVSSRTSQFAQSQWCFSKGFDGSCPLGPTLLSAALVPDPSAFRVRGLKNGEVLQDCGADDLIFSIPKLVSFLSQGTTLPAGTVIITGTPAGVGVGREPKVTLRRGDEFAVEILPHIGTLVNVFENEES</sequence>
<dbReference type="EMBL" id="LCWV01000001">
    <property type="protein sequence ID" value="PWI76670.1"/>
    <property type="molecule type" value="Genomic_DNA"/>
</dbReference>
<dbReference type="FunFam" id="3.90.850.10:FF:000002">
    <property type="entry name" value="2-hydroxyhepta-2,4-diene-1,7-dioate isomerase"/>
    <property type="match status" value="1"/>
</dbReference>
<evidence type="ECO:0000313" key="6">
    <source>
        <dbReference type="Proteomes" id="UP000245956"/>
    </source>
</evidence>
<protein>
    <submittedName>
        <fullName evidence="5">Fumarylacetoacetate hydrolase</fullName>
    </submittedName>
</protein>
<evidence type="ECO:0000259" key="4">
    <source>
        <dbReference type="Pfam" id="PF01557"/>
    </source>
</evidence>
<dbReference type="GO" id="GO:0046872">
    <property type="term" value="F:metal ion binding"/>
    <property type="evidence" value="ECO:0007669"/>
    <property type="project" value="UniProtKB-KW"/>
</dbReference>
<gene>
    <name evidence="5" type="ORF">PCL_03864</name>
</gene>
<evidence type="ECO:0000256" key="1">
    <source>
        <dbReference type="ARBA" id="ARBA00010211"/>
    </source>
</evidence>
<dbReference type="PANTHER" id="PTHR11820">
    <property type="entry name" value="ACYLPYRUVASE"/>
    <property type="match status" value="1"/>
</dbReference>
<dbReference type="Pfam" id="PF01557">
    <property type="entry name" value="FAA_hydrolase"/>
    <property type="match status" value="1"/>
</dbReference>
<feature type="region of interest" description="Disordered" evidence="3">
    <location>
        <begin position="26"/>
        <end position="46"/>
    </location>
</feature>
<dbReference type="Proteomes" id="UP000245956">
    <property type="component" value="Unassembled WGS sequence"/>
</dbReference>
<comment type="similarity">
    <text evidence="1">Belongs to the FAH family.</text>
</comment>
<evidence type="ECO:0000256" key="2">
    <source>
        <dbReference type="ARBA" id="ARBA00022723"/>
    </source>
</evidence>
<dbReference type="Gene3D" id="3.90.850.10">
    <property type="entry name" value="Fumarylacetoacetase-like, C-terminal domain"/>
    <property type="match status" value="1"/>
</dbReference>
<organism evidence="5 6">
    <name type="scientific">Purpureocillium lilacinum</name>
    <name type="common">Paecilomyces lilacinus</name>
    <dbReference type="NCBI Taxonomy" id="33203"/>
    <lineage>
        <taxon>Eukaryota</taxon>
        <taxon>Fungi</taxon>
        <taxon>Dikarya</taxon>
        <taxon>Ascomycota</taxon>
        <taxon>Pezizomycotina</taxon>
        <taxon>Sordariomycetes</taxon>
        <taxon>Hypocreomycetidae</taxon>
        <taxon>Hypocreales</taxon>
        <taxon>Ophiocordycipitaceae</taxon>
        <taxon>Purpureocillium</taxon>
    </lineage>
</organism>
<accession>A0A2U3EQC8</accession>
<feature type="domain" description="Fumarylacetoacetase-like C-terminal" evidence="4">
    <location>
        <begin position="153"/>
        <end position="361"/>
    </location>
</feature>
<dbReference type="AlphaFoldDB" id="A0A2U3EQC8"/>
<comment type="caution">
    <text evidence="5">The sequence shown here is derived from an EMBL/GenBank/DDBJ whole genome shotgun (WGS) entry which is preliminary data.</text>
</comment>
<keyword evidence="5" id="KW-0378">Hydrolase</keyword>
<proteinExistence type="inferred from homology"/>
<dbReference type="GO" id="GO:0006107">
    <property type="term" value="P:oxaloacetate metabolic process"/>
    <property type="evidence" value="ECO:0007669"/>
    <property type="project" value="UniProtKB-ARBA"/>
</dbReference>
<dbReference type="GO" id="GO:0018773">
    <property type="term" value="F:acetylpyruvate hydrolase activity"/>
    <property type="evidence" value="ECO:0007669"/>
    <property type="project" value="TreeGrafter"/>
</dbReference>
<dbReference type="InterPro" id="IPR036663">
    <property type="entry name" value="Fumarylacetoacetase_C_sf"/>
</dbReference>
<reference evidence="5 6" key="1">
    <citation type="journal article" date="2016" name="Front. Microbiol.">
        <title>Genome and transcriptome sequences reveal the specific parasitism of the nematophagous Purpureocillium lilacinum 36-1.</title>
        <authorList>
            <person name="Xie J."/>
            <person name="Li S."/>
            <person name="Mo C."/>
            <person name="Xiao X."/>
            <person name="Peng D."/>
            <person name="Wang G."/>
            <person name="Xiao Y."/>
        </authorList>
    </citation>
    <scope>NUCLEOTIDE SEQUENCE [LARGE SCALE GENOMIC DNA]</scope>
    <source>
        <strain evidence="5 6">36-1</strain>
    </source>
</reference>